<dbReference type="PATRIC" id="fig|1132509.6.peg.179"/>
<dbReference type="GO" id="GO:0006749">
    <property type="term" value="P:glutathione metabolic process"/>
    <property type="evidence" value="ECO:0007669"/>
    <property type="project" value="InterPro"/>
</dbReference>
<dbReference type="SUPFAM" id="SSF56281">
    <property type="entry name" value="Metallo-hydrolase/oxidoreductase"/>
    <property type="match status" value="1"/>
</dbReference>
<dbReference type="CDD" id="cd07724">
    <property type="entry name" value="POD-like_MBL-fold"/>
    <property type="match status" value="1"/>
</dbReference>
<dbReference type="SMART" id="SM00849">
    <property type="entry name" value="Lactamase_B"/>
    <property type="match status" value="1"/>
</dbReference>
<reference evidence="3 4" key="1">
    <citation type="journal article" date="2014" name="PLoS Genet.">
        <title>Phylogenetically driven sequencing of extremely halophilic archaea reveals strategies for static and dynamic osmo-response.</title>
        <authorList>
            <person name="Becker E.A."/>
            <person name="Seitzer P.M."/>
            <person name="Tritt A."/>
            <person name="Larsen D."/>
            <person name="Krusor M."/>
            <person name="Yao A.I."/>
            <person name="Wu D."/>
            <person name="Madern D."/>
            <person name="Eisen J.A."/>
            <person name="Darling A.E."/>
            <person name="Facciotti M.T."/>
        </authorList>
    </citation>
    <scope>NUCLEOTIDE SEQUENCE [LARGE SCALE GENOMIC DNA]</scope>
    <source>
        <strain evidence="3 4">100A6</strain>
    </source>
</reference>
<dbReference type="eggNOG" id="arCOG00517">
    <property type="taxonomic scope" value="Archaea"/>
</dbReference>
<dbReference type="EMBL" id="AOMB01000003">
    <property type="protein sequence ID" value="EMA42071.1"/>
    <property type="molecule type" value="Genomic_DNA"/>
</dbReference>
<dbReference type="AlphaFoldDB" id="M0M8M0"/>
<dbReference type="GO" id="GO:0046872">
    <property type="term" value="F:metal ion binding"/>
    <property type="evidence" value="ECO:0007669"/>
    <property type="project" value="UniProtKB-KW"/>
</dbReference>
<evidence type="ECO:0000259" key="2">
    <source>
        <dbReference type="PROSITE" id="PS50206"/>
    </source>
</evidence>
<protein>
    <submittedName>
        <fullName evidence="3">Zn-dependent hydrolase</fullName>
    </submittedName>
</protein>
<dbReference type="PANTHER" id="PTHR43084:SF1">
    <property type="entry name" value="PERSULFIDE DIOXYGENASE ETHE1, MITOCHONDRIAL"/>
    <property type="match status" value="1"/>
</dbReference>
<dbReference type="SUPFAM" id="SSF52821">
    <property type="entry name" value="Rhodanese/Cell cycle control phosphatase"/>
    <property type="match status" value="1"/>
</dbReference>
<keyword evidence="4" id="KW-1185">Reference proteome</keyword>
<evidence type="ECO:0000313" key="3">
    <source>
        <dbReference type="EMBL" id="EMA42071.1"/>
    </source>
</evidence>
<dbReference type="Pfam" id="PF00581">
    <property type="entry name" value="Rhodanese"/>
    <property type="match status" value="1"/>
</dbReference>
<dbReference type="Proteomes" id="UP000011566">
    <property type="component" value="Unassembled WGS sequence"/>
</dbReference>
<dbReference type="GO" id="GO:0016787">
    <property type="term" value="F:hydrolase activity"/>
    <property type="evidence" value="ECO:0007669"/>
    <property type="project" value="UniProtKB-KW"/>
</dbReference>
<comment type="caution">
    <text evidence="3">The sequence shown here is derived from an EMBL/GenBank/DDBJ whole genome shotgun (WGS) entry which is preliminary data.</text>
</comment>
<name>M0M8M0_9EURY</name>
<dbReference type="InterPro" id="IPR036873">
    <property type="entry name" value="Rhodanese-like_dom_sf"/>
</dbReference>
<dbReference type="PANTHER" id="PTHR43084">
    <property type="entry name" value="PERSULFIDE DIOXYGENASE ETHE1"/>
    <property type="match status" value="1"/>
</dbReference>
<dbReference type="InterPro" id="IPR051682">
    <property type="entry name" value="Mito_Persulfide_Diox"/>
</dbReference>
<dbReference type="Gene3D" id="3.40.250.10">
    <property type="entry name" value="Rhodanese-like domain"/>
    <property type="match status" value="1"/>
</dbReference>
<evidence type="ECO:0000256" key="1">
    <source>
        <dbReference type="ARBA" id="ARBA00022723"/>
    </source>
</evidence>
<dbReference type="SMART" id="SM00450">
    <property type="entry name" value="RHOD"/>
    <property type="match status" value="1"/>
</dbReference>
<sequence>MGYWEVQMDAPESNTEVESIPPEEVKQRIDNGEHVDILDARAESEFEEWQIDGDNVEIVNIPYFELLEGVSDEQLERIPKGDPTIVVCAKGGSSEYVAGQLLEEGVNAANLGAGMKGWARIYEYRELEVDTEATVAQYQRPSSGCLAYMVVSDGEAAVIDPLRAFVDDYIADARAMGAEIRYAVDTHIHADHVSGVRELAAETGARVVLPEPAVERGIEYDIDYQTVTDGDALSVGAIEVDVLHTPGHTSGMTSYLVDDAVLLTGDGLFTESVARPDLEGANNEAAREAAAELYDTLQSKILGLNEDVLIAPAHFSDAATPLEDGTYAARLGDLKTRMDALSMGRDEFVEFILSDMPPRPSNYEEIIGTNLGQQATDDEEAFELELGPNNCAASSDAMTSN</sequence>
<dbReference type="GO" id="GO:0070813">
    <property type="term" value="P:hydrogen sulfide metabolic process"/>
    <property type="evidence" value="ECO:0007669"/>
    <property type="project" value="TreeGrafter"/>
</dbReference>
<dbReference type="InterPro" id="IPR036866">
    <property type="entry name" value="RibonucZ/Hydroxyglut_hydro"/>
</dbReference>
<dbReference type="InterPro" id="IPR044528">
    <property type="entry name" value="POD-like_MBL-fold"/>
</dbReference>
<keyword evidence="1" id="KW-0479">Metal-binding</keyword>
<evidence type="ECO:0000313" key="4">
    <source>
        <dbReference type="Proteomes" id="UP000011566"/>
    </source>
</evidence>
<gene>
    <name evidence="3" type="ORF">C447_00735</name>
</gene>
<proteinExistence type="predicted"/>
<feature type="domain" description="Rhodanese" evidence="2">
    <location>
        <begin position="31"/>
        <end position="127"/>
    </location>
</feature>
<dbReference type="Pfam" id="PF00753">
    <property type="entry name" value="Lactamase_B"/>
    <property type="match status" value="1"/>
</dbReference>
<dbReference type="InterPro" id="IPR001279">
    <property type="entry name" value="Metallo-B-lactamas"/>
</dbReference>
<dbReference type="Gene3D" id="3.60.15.10">
    <property type="entry name" value="Ribonuclease Z/Hydroxyacylglutathione hydrolase-like"/>
    <property type="match status" value="1"/>
</dbReference>
<dbReference type="PROSITE" id="PS50206">
    <property type="entry name" value="RHODANESE_3"/>
    <property type="match status" value="1"/>
</dbReference>
<dbReference type="GO" id="GO:0050313">
    <property type="term" value="F:sulfur dioxygenase activity"/>
    <property type="evidence" value="ECO:0007669"/>
    <property type="project" value="InterPro"/>
</dbReference>
<organism evidence="3 4">
    <name type="scientific">Halococcus hamelinensis 100A6</name>
    <dbReference type="NCBI Taxonomy" id="1132509"/>
    <lineage>
        <taxon>Archaea</taxon>
        <taxon>Methanobacteriati</taxon>
        <taxon>Methanobacteriota</taxon>
        <taxon>Stenosarchaea group</taxon>
        <taxon>Halobacteria</taxon>
        <taxon>Halobacteriales</taxon>
        <taxon>Halococcaceae</taxon>
        <taxon>Halococcus</taxon>
    </lineage>
</organism>
<keyword evidence="3" id="KW-0378">Hydrolase</keyword>
<accession>M0M8M0</accession>
<dbReference type="InterPro" id="IPR001763">
    <property type="entry name" value="Rhodanese-like_dom"/>
</dbReference>